<dbReference type="STRING" id="523844.MSTHT_1308"/>
<evidence type="ECO:0000256" key="2">
    <source>
        <dbReference type="ARBA" id="ARBA00022679"/>
    </source>
</evidence>
<dbReference type="Proteomes" id="UP000066529">
    <property type="component" value="Chromosome"/>
</dbReference>
<organism evidence="4 5">
    <name type="scientific">Methanosarcina thermophila (strain ATCC 43570 / DSM 1825 / OCM 12 / VKM B-1830 / TM-1)</name>
    <dbReference type="NCBI Taxonomy" id="523844"/>
    <lineage>
        <taxon>Archaea</taxon>
        <taxon>Methanobacteriati</taxon>
        <taxon>Methanobacteriota</taxon>
        <taxon>Stenosarchaea group</taxon>
        <taxon>Methanomicrobia</taxon>
        <taxon>Methanosarcinales</taxon>
        <taxon>Methanosarcinaceae</taxon>
        <taxon>Methanosarcina</taxon>
    </lineage>
</organism>
<dbReference type="GeneID" id="69042773"/>
<evidence type="ECO:0000313" key="4">
    <source>
        <dbReference type="EMBL" id="AKB13066.1"/>
    </source>
</evidence>
<dbReference type="InterPro" id="IPR019257">
    <property type="entry name" value="MeTrfase_dom"/>
</dbReference>
<keyword evidence="1" id="KW-0489">Methyltransferase</keyword>
<dbReference type="GO" id="GO:0032259">
    <property type="term" value="P:methylation"/>
    <property type="evidence" value="ECO:0007669"/>
    <property type="project" value="UniProtKB-KW"/>
</dbReference>
<evidence type="ECO:0000259" key="3">
    <source>
        <dbReference type="Pfam" id="PF10017"/>
    </source>
</evidence>
<evidence type="ECO:0000256" key="1">
    <source>
        <dbReference type="ARBA" id="ARBA00022603"/>
    </source>
</evidence>
<proteinExistence type="predicted"/>
<sequence>MEIEKKLIECLKNHELPDYLLYTGAGGTKNWLELDRSRTFPVARQLTSLLEKNLESLLRFIPTGMSLVSVGVGSGEKEELLLKALIRKNLAEPPASGEVPICYYPVDINSEFVDLALAKVRDLPVEKRGVAGFIEDIATFKKTGACRFFSAFWGTPFAITSQNSFFSLSVKHLGRRIYFSWMPAFSLLKVWKHNL</sequence>
<dbReference type="InterPro" id="IPR051128">
    <property type="entry name" value="EgtD_Methyltrsf_superfamily"/>
</dbReference>
<dbReference type="Gene3D" id="3.40.50.150">
    <property type="entry name" value="Vaccinia Virus protein VP39"/>
    <property type="match status" value="1"/>
</dbReference>
<keyword evidence="2" id="KW-0808">Transferase</keyword>
<dbReference type="KEGG" id="mthr:MSTHT_1308"/>
<protein>
    <recommendedName>
        <fullName evidence="3">Histidine-specific methyltransferase SAM-dependent domain-containing protein</fullName>
    </recommendedName>
</protein>
<evidence type="ECO:0000313" key="5">
    <source>
        <dbReference type="Proteomes" id="UP000066529"/>
    </source>
</evidence>
<dbReference type="HOGENOM" id="CLU_1536696_0_0_2"/>
<gene>
    <name evidence="4" type="ORF">MSTHT_1308</name>
</gene>
<dbReference type="PANTHER" id="PTHR43397">
    <property type="entry name" value="ERGOTHIONEINE BIOSYNTHESIS PROTEIN 1"/>
    <property type="match status" value="1"/>
</dbReference>
<dbReference type="Pfam" id="PF10017">
    <property type="entry name" value="Methyltransf_33"/>
    <property type="match status" value="1"/>
</dbReference>
<dbReference type="EMBL" id="CP009501">
    <property type="protein sequence ID" value="AKB13066.1"/>
    <property type="molecule type" value="Genomic_DNA"/>
</dbReference>
<dbReference type="AlphaFoldDB" id="A0A0E3KYU5"/>
<name>A0A0E3KYU5_METTT</name>
<feature type="domain" description="Histidine-specific methyltransferase SAM-dependent" evidence="3">
    <location>
        <begin position="4"/>
        <end position="122"/>
    </location>
</feature>
<dbReference type="RefSeq" id="WP_048167140.1">
    <property type="nucleotide sequence ID" value="NZ_CP009501.1"/>
</dbReference>
<accession>A0A0E3KYU5</accession>
<dbReference type="GO" id="GO:0008168">
    <property type="term" value="F:methyltransferase activity"/>
    <property type="evidence" value="ECO:0007669"/>
    <property type="project" value="UniProtKB-KW"/>
</dbReference>
<dbReference type="InterPro" id="IPR029063">
    <property type="entry name" value="SAM-dependent_MTases_sf"/>
</dbReference>
<dbReference type="PATRIC" id="fig|523844.20.peg.1650"/>
<reference evidence="4 5" key="1">
    <citation type="submission" date="2014-07" db="EMBL/GenBank/DDBJ databases">
        <title>Methanogenic archaea and the global carbon cycle.</title>
        <authorList>
            <person name="Henriksen J.R."/>
            <person name="Luke J."/>
            <person name="Reinhart S."/>
            <person name="Benedict M.N."/>
            <person name="Youngblut N.D."/>
            <person name="Metcalf M.E."/>
            <person name="Whitaker R.J."/>
            <person name="Metcalf W.W."/>
        </authorList>
    </citation>
    <scope>NUCLEOTIDE SEQUENCE [LARGE SCALE GENOMIC DNA]</scope>
    <source>
        <strain evidence="5">ATCC 43570 / DSM 1825 / OCM 12 / VKM B-1830 / TM-1</strain>
    </source>
</reference>
<dbReference type="PANTHER" id="PTHR43397:SF1">
    <property type="entry name" value="ERGOTHIONEINE BIOSYNTHESIS PROTEIN 1"/>
    <property type="match status" value="1"/>
</dbReference>